<accession>A0A2T6B8B1</accession>
<evidence type="ECO:0000313" key="1">
    <source>
        <dbReference type="EMBL" id="PTX52294.1"/>
    </source>
</evidence>
<gene>
    <name evidence="1" type="ORF">C8N34_10272</name>
</gene>
<organism evidence="1 2">
    <name type="scientific">Gemmobacter caeni</name>
    <dbReference type="NCBI Taxonomy" id="589035"/>
    <lineage>
        <taxon>Bacteria</taxon>
        <taxon>Pseudomonadati</taxon>
        <taxon>Pseudomonadota</taxon>
        <taxon>Alphaproteobacteria</taxon>
        <taxon>Rhodobacterales</taxon>
        <taxon>Paracoccaceae</taxon>
        <taxon>Gemmobacter</taxon>
    </lineage>
</organism>
<protein>
    <submittedName>
        <fullName evidence="1">Uncharacterized protein</fullName>
    </submittedName>
</protein>
<reference evidence="1 2" key="1">
    <citation type="submission" date="2018-04" db="EMBL/GenBank/DDBJ databases">
        <title>Genomic Encyclopedia of Archaeal and Bacterial Type Strains, Phase II (KMG-II): from individual species to whole genera.</title>
        <authorList>
            <person name="Goeker M."/>
        </authorList>
    </citation>
    <scope>NUCLEOTIDE SEQUENCE [LARGE SCALE GENOMIC DNA]</scope>
    <source>
        <strain evidence="1 2">DSM 21823</strain>
    </source>
</reference>
<proteinExistence type="predicted"/>
<keyword evidence="2" id="KW-1185">Reference proteome</keyword>
<dbReference type="AlphaFoldDB" id="A0A2T6B8B1"/>
<dbReference type="RefSeq" id="WP_108127621.1">
    <property type="nucleotide sequence ID" value="NZ_QBKP01000002.1"/>
</dbReference>
<evidence type="ECO:0000313" key="2">
    <source>
        <dbReference type="Proteomes" id="UP000244224"/>
    </source>
</evidence>
<dbReference type="EMBL" id="QBKP01000002">
    <property type="protein sequence ID" value="PTX52294.1"/>
    <property type="molecule type" value="Genomic_DNA"/>
</dbReference>
<sequence length="251" mass="26673">MADDIAARKALLDRISDETGAGKYAGPGLLLFCPDDPTTRGLAIAGGAASVTRPDRDDGPDREALVRSGILRILGLGGRVTATLGRVPEGARLPEGAVCAFHPGCPTEGPLREAAEAWVARASADPVRVPTLHLFGSRADYDRAVREGVLSAEVPMTGDFDLVHNDANGQTRALVRDIARLSEIEGDRAIIDNAILCLSLSFFVDGVPSPVIEIHGTLREHTERKIAELDLEMTHVIRRRPGAAPEEGPSP</sequence>
<name>A0A2T6B8B1_9RHOB</name>
<dbReference type="Proteomes" id="UP000244224">
    <property type="component" value="Unassembled WGS sequence"/>
</dbReference>
<comment type="caution">
    <text evidence="1">The sequence shown here is derived from an EMBL/GenBank/DDBJ whole genome shotgun (WGS) entry which is preliminary data.</text>
</comment>